<proteinExistence type="predicted"/>
<keyword evidence="7" id="KW-0175">Coiled coil</keyword>
<evidence type="ECO:0000256" key="7">
    <source>
        <dbReference type="SAM" id="Coils"/>
    </source>
</evidence>
<evidence type="ECO:0000256" key="5">
    <source>
        <dbReference type="ARBA" id="ARBA00022679"/>
    </source>
</evidence>
<dbReference type="InterPro" id="IPR004358">
    <property type="entry name" value="Sig_transdc_His_kin-like_C"/>
</dbReference>
<name>A0A1M6J5J0_MALRU</name>
<dbReference type="SMART" id="SM00388">
    <property type="entry name" value="HisKA"/>
    <property type="match status" value="1"/>
</dbReference>
<feature type="transmembrane region" description="Helical" evidence="8">
    <location>
        <begin position="12"/>
        <end position="29"/>
    </location>
</feature>
<dbReference type="SMART" id="SM00387">
    <property type="entry name" value="HATPase_c"/>
    <property type="match status" value="1"/>
</dbReference>
<feature type="coiled-coil region" evidence="7">
    <location>
        <begin position="254"/>
        <end position="281"/>
    </location>
</feature>
<dbReference type="PANTHER" id="PTHR43065:SF42">
    <property type="entry name" value="TWO-COMPONENT SENSOR PPRA"/>
    <property type="match status" value="1"/>
</dbReference>
<evidence type="ECO:0000256" key="3">
    <source>
        <dbReference type="ARBA" id="ARBA00012438"/>
    </source>
</evidence>
<keyword evidence="8" id="KW-0472">Membrane</keyword>
<protein>
    <recommendedName>
        <fullName evidence="3">histidine kinase</fullName>
        <ecNumber evidence="3">2.7.13.3</ecNumber>
    </recommendedName>
</protein>
<dbReference type="SUPFAM" id="SSF47384">
    <property type="entry name" value="Homodimeric domain of signal transducing histidine kinase"/>
    <property type="match status" value="1"/>
</dbReference>
<reference evidence="11 12" key="1">
    <citation type="submission" date="2016-11" db="EMBL/GenBank/DDBJ databases">
        <authorList>
            <person name="Jaros S."/>
            <person name="Januszkiewicz K."/>
            <person name="Wedrychowicz H."/>
        </authorList>
    </citation>
    <scope>NUCLEOTIDE SEQUENCE [LARGE SCALE GENOMIC DNA]</scope>
    <source>
        <strain evidence="11 12">DSM 5091</strain>
    </source>
</reference>
<gene>
    <name evidence="11" type="ORF">SAMN02745165_02310</name>
</gene>
<dbReference type="STRING" id="1122189.SAMN02745165_02310"/>
<keyword evidence="12" id="KW-1185">Reference proteome</keyword>
<evidence type="ECO:0000256" key="2">
    <source>
        <dbReference type="ARBA" id="ARBA00004370"/>
    </source>
</evidence>
<dbReference type="Pfam" id="PF02518">
    <property type="entry name" value="HATPase_c"/>
    <property type="match status" value="1"/>
</dbReference>
<dbReference type="Gene3D" id="1.10.8.500">
    <property type="entry name" value="HAMP domain in histidine kinase"/>
    <property type="match status" value="1"/>
</dbReference>
<organism evidence="11 12">
    <name type="scientific">Malonomonas rubra DSM 5091</name>
    <dbReference type="NCBI Taxonomy" id="1122189"/>
    <lineage>
        <taxon>Bacteria</taxon>
        <taxon>Pseudomonadati</taxon>
        <taxon>Thermodesulfobacteriota</taxon>
        <taxon>Desulfuromonadia</taxon>
        <taxon>Desulfuromonadales</taxon>
        <taxon>Geopsychrobacteraceae</taxon>
        <taxon>Malonomonas</taxon>
    </lineage>
</organism>
<evidence type="ECO:0000313" key="11">
    <source>
        <dbReference type="EMBL" id="SHJ41985.1"/>
    </source>
</evidence>
<keyword evidence="8" id="KW-0812">Transmembrane</keyword>
<dbReference type="PROSITE" id="PS50109">
    <property type="entry name" value="HIS_KIN"/>
    <property type="match status" value="1"/>
</dbReference>
<sequence>MKTKLTTKFSLVTGLVILITMVTFSLYNINMLERIWLQDTLREVDTLGETIINITHYQMLEDHRQQAYKMINEIAGQEGIEKVRLFNKAGLITFSTQDREVGSTVNRGAEACNGCHCDAEISQVQAEDGVHVELVNRSRFFENEQGDRVLGVTREIVNLPSCSTAACHVHAAEQQVLGILDVQVSLSSMQATLLNYEKSVVAFTIFLLCVLGLSLSLLTQKLVRQPVEDMLEHTGRLSRGDLSARIRSRRSDELGKLSNSFDAMAENLEEAQRQLKNWGQTLETKVVQRTAELEKTQTQLLQSAKLASLGELVAGIAHEINNPLSGILLFSSLAANHKNVDPDLKENLETIKRETQRCSQIVQGLLEFSRSSIPEKTSCSLHQVIDESINLISQQPIAQNVDFVRNYHPELPALPLDRGQIRQVFMNLVMNACQAMPSGGTLTIQSVLEEHDVLVEVGDTGFGIEEEQLKQIFDPFFTTKERDGTGLGLSISYGIIENHGGSIKVRSVLGEGTTFSIRLPLKSQLDERES</sequence>
<keyword evidence="4" id="KW-0597">Phosphoprotein</keyword>
<evidence type="ECO:0000259" key="9">
    <source>
        <dbReference type="PROSITE" id="PS50109"/>
    </source>
</evidence>
<dbReference type="GO" id="GO:0000155">
    <property type="term" value="F:phosphorelay sensor kinase activity"/>
    <property type="evidence" value="ECO:0007669"/>
    <property type="project" value="InterPro"/>
</dbReference>
<feature type="domain" description="HAMP" evidence="10">
    <location>
        <begin position="221"/>
        <end position="273"/>
    </location>
</feature>
<dbReference type="InterPro" id="IPR003594">
    <property type="entry name" value="HATPase_dom"/>
</dbReference>
<keyword evidence="5" id="KW-0808">Transferase</keyword>
<dbReference type="RefSeq" id="WP_072908887.1">
    <property type="nucleotide sequence ID" value="NZ_FQZT01000008.1"/>
</dbReference>
<feature type="transmembrane region" description="Helical" evidence="8">
    <location>
        <begin position="199"/>
        <end position="218"/>
    </location>
</feature>
<dbReference type="InterPro" id="IPR003661">
    <property type="entry name" value="HisK_dim/P_dom"/>
</dbReference>
<dbReference type="InterPro" id="IPR005467">
    <property type="entry name" value="His_kinase_dom"/>
</dbReference>
<dbReference type="Gene3D" id="1.10.287.130">
    <property type="match status" value="1"/>
</dbReference>
<dbReference type="InterPro" id="IPR003660">
    <property type="entry name" value="HAMP_dom"/>
</dbReference>
<dbReference type="GO" id="GO:0016020">
    <property type="term" value="C:membrane"/>
    <property type="evidence" value="ECO:0007669"/>
    <property type="project" value="UniProtKB-SubCell"/>
</dbReference>
<dbReference type="EMBL" id="FQZT01000008">
    <property type="protein sequence ID" value="SHJ41985.1"/>
    <property type="molecule type" value="Genomic_DNA"/>
</dbReference>
<dbReference type="Gene3D" id="3.30.565.10">
    <property type="entry name" value="Histidine kinase-like ATPase, C-terminal domain"/>
    <property type="match status" value="1"/>
</dbReference>
<dbReference type="PRINTS" id="PR00344">
    <property type="entry name" value="BCTRLSENSOR"/>
</dbReference>
<dbReference type="SUPFAM" id="SSF55874">
    <property type="entry name" value="ATPase domain of HSP90 chaperone/DNA topoisomerase II/histidine kinase"/>
    <property type="match status" value="1"/>
</dbReference>
<comment type="catalytic activity">
    <reaction evidence="1">
        <text>ATP + protein L-histidine = ADP + protein N-phospho-L-histidine.</text>
        <dbReference type="EC" id="2.7.13.3"/>
    </reaction>
</comment>
<dbReference type="OrthoDB" id="9781147at2"/>
<dbReference type="InterPro" id="IPR036890">
    <property type="entry name" value="HATPase_C_sf"/>
</dbReference>
<evidence type="ECO:0000256" key="1">
    <source>
        <dbReference type="ARBA" id="ARBA00000085"/>
    </source>
</evidence>
<dbReference type="EC" id="2.7.13.3" evidence="3"/>
<feature type="domain" description="Histidine kinase" evidence="9">
    <location>
        <begin position="315"/>
        <end position="523"/>
    </location>
</feature>
<dbReference type="Gene3D" id="3.30.450.290">
    <property type="match status" value="1"/>
</dbReference>
<keyword evidence="6 11" id="KW-0418">Kinase</keyword>
<dbReference type="SMART" id="SM00304">
    <property type="entry name" value="HAMP"/>
    <property type="match status" value="1"/>
</dbReference>
<dbReference type="SUPFAM" id="SSF158472">
    <property type="entry name" value="HAMP domain-like"/>
    <property type="match status" value="1"/>
</dbReference>
<dbReference type="Pfam" id="PF00672">
    <property type="entry name" value="HAMP"/>
    <property type="match status" value="1"/>
</dbReference>
<accession>A0A1M6J5J0</accession>
<evidence type="ECO:0000313" key="12">
    <source>
        <dbReference type="Proteomes" id="UP000184171"/>
    </source>
</evidence>
<dbReference type="InterPro" id="IPR036097">
    <property type="entry name" value="HisK_dim/P_sf"/>
</dbReference>
<dbReference type="Proteomes" id="UP000184171">
    <property type="component" value="Unassembled WGS sequence"/>
</dbReference>
<dbReference type="Pfam" id="PF00512">
    <property type="entry name" value="HisKA"/>
    <property type="match status" value="1"/>
</dbReference>
<keyword evidence="8" id="KW-1133">Transmembrane helix</keyword>
<dbReference type="PROSITE" id="PS50885">
    <property type="entry name" value="HAMP"/>
    <property type="match status" value="1"/>
</dbReference>
<evidence type="ECO:0000259" key="10">
    <source>
        <dbReference type="PROSITE" id="PS50885"/>
    </source>
</evidence>
<dbReference type="AlphaFoldDB" id="A0A1M6J5J0"/>
<evidence type="ECO:0000256" key="8">
    <source>
        <dbReference type="SAM" id="Phobius"/>
    </source>
</evidence>
<dbReference type="CDD" id="cd06225">
    <property type="entry name" value="HAMP"/>
    <property type="match status" value="1"/>
</dbReference>
<dbReference type="PANTHER" id="PTHR43065">
    <property type="entry name" value="SENSOR HISTIDINE KINASE"/>
    <property type="match status" value="1"/>
</dbReference>
<dbReference type="CDD" id="cd00082">
    <property type="entry name" value="HisKA"/>
    <property type="match status" value="1"/>
</dbReference>
<evidence type="ECO:0000256" key="4">
    <source>
        <dbReference type="ARBA" id="ARBA00022553"/>
    </source>
</evidence>
<evidence type="ECO:0000256" key="6">
    <source>
        <dbReference type="ARBA" id="ARBA00022777"/>
    </source>
</evidence>
<comment type="subcellular location">
    <subcellularLocation>
        <location evidence="2">Membrane</location>
    </subcellularLocation>
</comment>